<protein>
    <submittedName>
        <fullName evidence="9">MotA/TolQ/ExbB proton channel family protein</fullName>
    </submittedName>
</protein>
<keyword evidence="6" id="KW-0813">Transport</keyword>
<comment type="similarity">
    <text evidence="6">Belongs to the exbB/tolQ family.</text>
</comment>
<evidence type="ECO:0000256" key="3">
    <source>
        <dbReference type="ARBA" id="ARBA00022692"/>
    </source>
</evidence>
<dbReference type="EMBL" id="JAYGJQ010000001">
    <property type="protein sequence ID" value="MEA9355576.1"/>
    <property type="molecule type" value="Genomic_DNA"/>
</dbReference>
<evidence type="ECO:0000256" key="2">
    <source>
        <dbReference type="ARBA" id="ARBA00022475"/>
    </source>
</evidence>
<dbReference type="Proteomes" id="UP001302274">
    <property type="component" value="Unassembled WGS sequence"/>
</dbReference>
<gene>
    <name evidence="9" type="ORF">SHI21_05170</name>
</gene>
<keyword evidence="2" id="KW-1003">Cell membrane</keyword>
<evidence type="ECO:0000256" key="5">
    <source>
        <dbReference type="ARBA" id="ARBA00023136"/>
    </source>
</evidence>
<accession>A0ABU5VRE2</accession>
<evidence type="ECO:0000313" key="10">
    <source>
        <dbReference type="Proteomes" id="UP001302274"/>
    </source>
</evidence>
<dbReference type="InterPro" id="IPR002898">
    <property type="entry name" value="MotA_ExbB_proton_chnl"/>
</dbReference>
<feature type="transmembrane region" description="Helical" evidence="7">
    <location>
        <begin position="12"/>
        <end position="35"/>
    </location>
</feature>
<evidence type="ECO:0000256" key="1">
    <source>
        <dbReference type="ARBA" id="ARBA00004651"/>
    </source>
</evidence>
<evidence type="ECO:0000256" key="4">
    <source>
        <dbReference type="ARBA" id="ARBA00022989"/>
    </source>
</evidence>
<evidence type="ECO:0000256" key="7">
    <source>
        <dbReference type="SAM" id="Phobius"/>
    </source>
</evidence>
<keyword evidence="10" id="KW-1185">Reference proteome</keyword>
<name>A0ABU5VRE2_9BACT</name>
<evidence type="ECO:0000256" key="6">
    <source>
        <dbReference type="RuleBase" id="RU004057"/>
    </source>
</evidence>
<keyword evidence="5 7" id="KW-0472">Membrane</keyword>
<evidence type="ECO:0000313" key="9">
    <source>
        <dbReference type="EMBL" id="MEA9355576.1"/>
    </source>
</evidence>
<keyword evidence="3 7" id="KW-0812">Transmembrane</keyword>
<proteinExistence type="inferred from homology"/>
<comment type="caution">
    <text evidence="9">The sequence shown here is derived from an EMBL/GenBank/DDBJ whole genome shotgun (WGS) entry which is preliminary data.</text>
</comment>
<feature type="transmembrane region" description="Helical" evidence="7">
    <location>
        <begin position="140"/>
        <end position="160"/>
    </location>
</feature>
<organism evidence="9 10">
    <name type="scientific">Bacteriovorax antarcticus</name>
    <dbReference type="NCBI Taxonomy" id="3088717"/>
    <lineage>
        <taxon>Bacteria</taxon>
        <taxon>Pseudomonadati</taxon>
        <taxon>Bdellovibrionota</taxon>
        <taxon>Bacteriovoracia</taxon>
        <taxon>Bacteriovoracales</taxon>
        <taxon>Bacteriovoracaceae</taxon>
        <taxon>Bacteriovorax</taxon>
    </lineage>
</organism>
<sequence length="232" mass="25377">MEGAKLDILNIIWHSGFVVKFVLGLLIASSVYSWAIILKKKKLFAEVEENNKKFFEVYSTTENLKEIMLKAEMMPFSPYKALYTNGYKELVKMKEAYTGQHQKSGLAFHFQNFGMGVLERGLKKGANETNDELSKLLPTLASIGSVSPFVGLFGTVWGIIDAFSGLAGGGGSIDAVAPGIAEALVATAVGLAAAIPAVWFYNHFNSVNDKMNSEMESFGQDFINVVERSIVE</sequence>
<dbReference type="PANTHER" id="PTHR30625:SF3">
    <property type="entry name" value="TOL-PAL SYSTEM PROTEIN TOLQ"/>
    <property type="match status" value="1"/>
</dbReference>
<comment type="subcellular location">
    <subcellularLocation>
        <location evidence="1">Cell membrane</location>
        <topology evidence="1">Multi-pass membrane protein</topology>
    </subcellularLocation>
    <subcellularLocation>
        <location evidence="6">Membrane</location>
        <topology evidence="6">Multi-pass membrane protein</topology>
    </subcellularLocation>
</comment>
<dbReference type="RefSeq" id="WP_323575173.1">
    <property type="nucleotide sequence ID" value="NZ_JAYGJQ010000001.1"/>
</dbReference>
<feature type="domain" description="MotA/TolQ/ExbB proton channel" evidence="8">
    <location>
        <begin position="116"/>
        <end position="216"/>
    </location>
</feature>
<keyword evidence="6" id="KW-0653">Protein transport</keyword>
<feature type="transmembrane region" description="Helical" evidence="7">
    <location>
        <begin position="180"/>
        <end position="201"/>
    </location>
</feature>
<keyword evidence="4 7" id="KW-1133">Transmembrane helix</keyword>
<dbReference type="PANTHER" id="PTHR30625">
    <property type="entry name" value="PROTEIN TOLQ"/>
    <property type="match status" value="1"/>
</dbReference>
<dbReference type="Pfam" id="PF01618">
    <property type="entry name" value="MotA_ExbB"/>
    <property type="match status" value="1"/>
</dbReference>
<dbReference type="InterPro" id="IPR050790">
    <property type="entry name" value="ExbB/TolQ_transport"/>
</dbReference>
<reference evidence="9 10" key="1">
    <citation type="submission" date="2023-11" db="EMBL/GenBank/DDBJ databases">
        <title>A Novel Polar Bacteriovorax (B. antarcticus) Isolated from the Biocrust in Antarctica.</title>
        <authorList>
            <person name="Mun W."/>
            <person name="Choi S.Y."/>
            <person name="Mitchell R.J."/>
        </authorList>
    </citation>
    <scope>NUCLEOTIDE SEQUENCE [LARGE SCALE GENOMIC DNA]</scope>
    <source>
        <strain evidence="9 10">PP10</strain>
    </source>
</reference>
<evidence type="ECO:0000259" key="8">
    <source>
        <dbReference type="Pfam" id="PF01618"/>
    </source>
</evidence>